<dbReference type="Pfam" id="PF17917">
    <property type="entry name" value="RT_RNaseH"/>
    <property type="match status" value="1"/>
</dbReference>
<evidence type="ECO:0000259" key="7">
    <source>
        <dbReference type="PROSITE" id="PS50878"/>
    </source>
</evidence>
<evidence type="ECO:0000256" key="3">
    <source>
        <dbReference type="ARBA" id="ARBA00022722"/>
    </source>
</evidence>
<evidence type="ECO:0000256" key="6">
    <source>
        <dbReference type="ARBA" id="ARBA00022918"/>
    </source>
</evidence>
<dbReference type="Gene3D" id="3.10.10.10">
    <property type="entry name" value="HIV Type 1 Reverse Transcriptase, subunit A, domain 1"/>
    <property type="match status" value="1"/>
</dbReference>
<protein>
    <recommendedName>
        <fullName evidence="7">Reverse transcriptase domain-containing protein</fullName>
    </recommendedName>
</protein>
<evidence type="ECO:0000256" key="2">
    <source>
        <dbReference type="ARBA" id="ARBA00022695"/>
    </source>
</evidence>
<dbReference type="GO" id="GO:0003964">
    <property type="term" value="F:RNA-directed DNA polymerase activity"/>
    <property type="evidence" value="ECO:0007669"/>
    <property type="project" value="UniProtKB-KW"/>
</dbReference>
<comment type="caution">
    <text evidence="8">The sequence shown here is derived from an EMBL/GenBank/DDBJ whole genome shotgun (WGS) entry which is preliminary data.</text>
</comment>
<sequence>MCKTNEAILRKNYPIPMFDSFMTKLKEAKYFSRLDLKEAYHQMELHPESQPITTFITHKGLFRYKRLMFSVNSAVEIFQKTMEAMLSSCENCLNFLDGIIIFGASEAEHDQCLKELLSVLKEYNVTLNNQKCLFKVRQLNFLGHILSDHGIKVDSKKIETIMNFRVPINKEELRSFIGLYTYGEKFFHNFSTEIDALCQLTKADVKFVWTKEHQNNFMKLKGCLANLPLLSYFDVSKHTRLVADASPVALGAILLQFDKEGNPEVISYASKSLSEVERRYSQTEKESLALVWAVGRFHFYLAGLEFELETDHKPLEAIFKPSSKPPVRIERWLLRLQAFRFKVIYKQGKLNIADQFSRLCKIENEPSFDTKNECHILRIIEQNVPQALKISHIITENKKNEEIIDAINKISNNS</sequence>
<evidence type="ECO:0000256" key="4">
    <source>
        <dbReference type="ARBA" id="ARBA00022759"/>
    </source>
</evidence>
<keyword evidence="6" id="KW-0695">RNA-directed DNA polymerase</keyword>
<evidence type="ECO:0000313" key="8">
    <source>
        <dbReference type="EMBL" id="KAL3398111.1"/>
    </source>
</evidence>
<evidence type="ECO:0000256" key="5">
    <source>
        <dbReference type="ARBA" id="ARBA00022801"/>
    </source>
</evidence>
<dbReference type="PANTHER" id="PTHR37984:SF11">
    <property type="entry name" value="INTEGRASE CATALYTIC DOMAIN-CONTAINING PROTEIN"/>
    <property type="match status" value="1"/>
</dbReference>
<dbReference type="Proteomes" id="UP001627154">
    <property type="component" value="Unassembled WGS sequence"/>
</dbReference>
<reference evidence="8 9" key="1">
    <citation type="journal article" date="2024" name="bioRxiv">
        <title>A reference genome for Trichogramma kaykai: A tiny desert-dwelling parasitoid wasp with competing sex-ratio distorters.</title>
        <authorList>
            <person name="Culotta J."/>
            <person name="Lindsey A.R."/>
        </authorList>
    </citation>
    <scope>NUCLEOTIDE SEQUENCE [LARGE SCALE GENOMIC DNA]</scope>
    <source>
        <strain evidence="8 9">KSX58</strain>
    </source>
</reference>
<dbReference type="Pfam" id="PF00078">
    <property type="entry name" value="RVT_1"/>
    <property type="match status" value="1"/>
</dbReference>
<dbReference type="SUPFAM" id="SSF56672">
    <property type="entry name" value="DNA/RNA polymerases"/>
    <property type="match status" value="1"/>
</dbReference>
<keyword evidence="3" id="KW-0540">Nuclease</keyword>
<organism evidence="8 9">
    <name type="scientific">Trichogramma kaykai</name>
    <dbReference type="NCBI Taxonomy" id="54128"/>
    <lineage>
        <taxon>Eukaryota</taxon>
        <taxon>Metazoa</taxon>
        <taxon>Ecdysozoa</taxon>
        <taxon>Arthropoda</taxon>
        <taxon>Hexapoda</taxon>
        <taxon>Insecta</taxon>
        <taxon>Pterygota</taxon>
        <taxon>Neoptera</taxon>
        <taxon>Endopterygota</taxon>
        <taxon>Hymenoptera</taxon>
        <taxon>Apocrita</taxon>
        <taxon>Proctotrupomorpha</taxon>
        <taxon>Chalcidoidea</taxon>
        <taxon>Trichogrammatidae</taxon>
        <taxon>Trichogramma</taxon>
    </lineage>
</organism>
<dbReference type="FunFam" id="3.30.70.270:FF:000063">
    <property type="entry name" value="Zinc knuckle domaincontaining protein"/>
    <property type="match status" value="1"/>
</dbReference>
<dbReference type="PROSITE" id="PS50878">
    <property type="entry name" value="RT_POL"/>
    <property type="match status" value="1"/>
</dbReference>
<name>A0ABD2X010_9HYME</name>
<feature type="domain" description="Reverse transcriptase" evidence="7">
    <location>
        <begin position="1"/>
        <end position="146"/>
    </location>
</feature>
<dbReference type="AlphaFoldDB" id="A0ABD2X010"/>
<dbReference type="InterPro" id="IPR041373">
    <property type="entry name" value="RT_RNaseH"/>
</dbReference>
<dbReference type="CDD" id="cd09274">
    <property type="entry name" value="RNase_HI_RT_Ty3"/>
    <property type="match status" value="1"/>
</dbReference>
<evidence type="ECO:0000313" key="9">
    <source>
        <dbReference type="Proteomes" id="UP001627154"/>
    </source>
</evidence>
<proteinExistence type="predicted"/>
<keyword evidence="2" id="KW-0548">Nucleotidyltransferase</keyword>
<gene>
    <name evidence="8" type="ORF">TKK_008320</name>
</gene>
<dbReference type="Gene3D" id="3.30.70.270">
    <property type="match status" value="2"/>
</dbReference>
<keyword evidence="5" id="KW-0378">Hydrolase</keyword>
<dbReference type="EMBL" id="JBJJXI010000060">
    <property type="protein sequence ID" value="KAL3398111.1"/>
    <property type="molecule type" value="Genomic_DNA"/>
</dbReference>
<dbReference type="FunFam" id="3.10.20.370:FF:000001">
    <property type="entry name" value="Retrovirus-related Pol polyprotein from transposon 17.6-like protein"/>
    <property type="match status" value="1"/>
</dbReference>
<keyword evidence="9" id="KW-1185">Reference proteome</keyword>
<accession>A0ABD2X010</accession>
<dbReference type="InterPro" id="IPR043502">
    <property type="entry name" value="DNA/RNA_pol_sf"/>
</dbReference>
<keyword evidence="4" id="KW-0255">Endonuclease</keyword>
<dbReference type="CDD" id="cd01647">
    <property type="entry name" value="RT_LTR"/>
    <property type="match status" value="1"/>
</dbReference>
<keyword evidence="1" id="KW-0808">Transferase</keyword>
<dbReference type="InterPro" id="IPR043128">
    <property type="entry name" value="Rev_trsase/Diguanyl_cyclase"/>
</dbReference>
<dbReference type="GO" id="GO:0004519">
    <property type="term" value="F:endonuclease activity"/>
    <property type="evidence" value="ECO:0007669"/>
    <property type="project" value="UniProtKB-KW"/>
</dbReference>
<dbReference type="PANTHER" id="PTHR37984">
    <property type="entry name" value="PROTEIN CBG26694"/>
    <property type="match status" value="1"/>
</dbReference>
<dbReference type="GO" id="GO:0016787">
    <property type="term" value="F:hydrolase activity"/>
    <property type="evidence" value="ECO:0007669"/>
    <property type="project" value="UniProtKB-KW"/>
</dbReference>
<dbReference type="InterPro" id="IPR050951">
    <property type="entry name" value="Retrovirus_Pol_polyprotein"/>
</dbReference>
<dbReference type="InterPro" id="IPR000477">
    <property type="entry name" value="RT_dom"/>
</dbReference>
<evidence type="ECO:0000256" key="1">
    <source>
        <dbReference type="ARBA" id="ARBA00022679"/>
    </source>
</evidence>